<dbReference type="Proteomes" id="UP000634522">
    <property type="component" value="Unassembled WGS sequence"/>
</dbReference>
<sequence length="94" mass="10398">MQREPLNIKFVIPAMPGFFSLSLLYDEKDQIIDACKEPVVGWAIDQYNIVCPVTPDNIDEDALATLNPDGTVQSPCGSWDSLGDWLAEQKVSRG</sequence>
<organism evidence="1 2">
    <name type="scientific">Aromatoleum toluolicum</name>
    <dbReference type="NCBI Taxonomy" id="90060"/>
    <lineage>
        <taxon>Bacteria</taxon>
        <taxon>Pseudomonadati</taxon>
        <taxon>Pseudomonadota</taxon>
        <taxon>Betaproteobacteria</taxon>
        <taxon>Rhodocyclales</taxon>
        <taxon>Rhodocyclaceae</taxon>
        <taxon>Aromatoleum</taxon>
    </lineage>
</organism>
<name>A0ABX1NJQ6_9RHOO</name>
<dbReference type="RefSeq" id="WP_169142151.1">
    <property type="nucleotide sequence ID" value="NZ_WTVS01000047.1"/>
</dbReference>
<reference evidence="1 2" key="1">
    <citation type="submission" date="2019-12" db="EMBL/GenBank/DDBJ databases">
        <title>Comparative genomics gives insights into the taxonomy of the Azoarcus-Aromatoleum group and reveals separate origins of nif in the plant-associated Azoarcus and non-plant-associated Aromatoleum sub-groups.</title>
        <authorList>
            <person name="Lafos M."/>
            <person name="Maluk M."/>
            <person name="Batista M."/>
            <person name="Junghare M."/>
            <person name="Carmona M."/>
            <person name="Faoro H."/>
            <person name="Cruz L.M."/>
            <person name="Battistoni F."/>
            <person name="De Souza E."/>
            <person name="Pedrosa F."/>
            <person name="Chen W.-M."/>
            <person name="Poole P.S."/>
            <person name="Dixon R.A."/>
            <person name="James E.K."/>
        </authorList>
    </citation>
    <scope>NUCLEOTIDE SEQUENCE [LARGE SCALE GENOMIC DNA]</scope>
    <source>
        <strain evidence="1 2">T</strain>
    </source>
</reference>
<protein>
    <submittedName>
        <fullName evidence="1">Uncharacterized protein</fullName>
    </submittedName>
</protein>
<proteinExistence type="predicted"/>
<dbReference type="EMBL" id="WTVS01000047">
    <property type="protein sequence ID" value="NMF99558.1"/>
    <property type="molecule type" value="Genomic_DNA"/>
</dbReference>
<evidence type="ECO:0000313" key="2">
    <source>
        <dbReference type="Proteomes" id="UP000634522"/>
    </source>
</evidence>
<comment type="caution">
    <text evidence="1">The sequence shown here is derived from an EMBL/GenBank/DDBJ whole genome shotgun (WGS) entry which is preliminary data.</text>
</comment>
<keyword evidence="2" id="KW-1185">Reference proteome</keyword>
<evidence type="ECO:0000313" key="1">
    <source>
        <dbReference type="EMBL" id="NMF99558.1"/>
    </source>
</evidence>
<accession>A0ABX1NJQ6</accession>
<gene>
    <name evidence="1" type="ORF">GPA27_19455</name>
</gene>